<evidence type="ECO:0000256" key="1">
    <source>
        <dbReference type="ARBA" id="ARBA00022485"/>
    </source>
</evidence>
<dbReference type="NCBIfam" id="TIGR00423">
    <property type="entry name" value="CofH family radical SAM protein"/>
    <property type="match status" value="1"/>
</dbReference>
<dbReference type="SFLD" id="SFLDG01388">
    <property type="entry name" value="7_8-didemethyl-8-hydroxy-5-dea"/>
    <property type="match status" value="1"/>
</dbReference>
<dbReference type="NCBIfam" id="NF005609">
    <property type="entry name" value="PRK07360.1"/>
    <property type="match status" value="1"/>
</dbReference>
<dbReference type="SFLD" id="SFLDF00343">
    <property type="entry name" value="aminofutalosine_synthase_(mqnE"/>
    <property type="match status" value="1"/>
</dbReference>
<evidence type="ECO:0000313" key="11">
    <source>
        <dbReference type="Proteomes" id="UP000322454"/>
    </source>
</evidence>
<dbReference type="GO" id="GO:0044689">
    <property type="term" value="F:7,8-didemethyl-8-hydroxy-5-deazariboflavin synthase activity"/>
    <property type="evidence" value="ECO:0007669"/>
    <property type="project" value="TreeGrafter"/>
</dbReference>
<dbReference type="PANTHER" id="PTHR43076:SF1">
    <property type="entry name" value="LIPOYL SYNTHASE 2"/>
    <property type="match status" value="1"/>
</dbReference>
<feature type="binding site" evidence="7">
    <location>
        <position position="80"/>
    </location>
    <ligand>
        <name>[4Fe-4S] cluster</name>
        <dbReference type="ChEBI" id="CHEBI:49883"/>
        <note>4Fe-4S-S-AdoMet</note>
    </ligand>
</feature>
<dbReference type="InterPro" id="IPR020050">
    <property type="entry name" value="FO_synthase_su2"/>
</dbReference>
<feature type="binding site" evidence="8">
    <location>
        <position position="86"/>
    </location>
    <ligand>
        <name>S-adenosyl-L-methionine</name>
        <dbReference type="ChEBI" id="CHEBI:59789"/>
    </ligand>
</feature>
<dbReference type="SFLD" id="SFLDF00342">
    <property type="entry name" value="cyclic_dehypoxanthine_futalosi"/>
    <property type="match status" value="1"/>
</dbReference>
<dbReference type="Proteomes" id="UP000322454">
    <property type="component" value="Unassembled WGS sequence"/>
</dbReference>
<dbReference type="InterPro" id="IPR045567">
    <property type="entry name" value="CofH/MnqC-like_C"/>
</dbReference>
<organism evidence="10 11">
    <name type="scientific">Candidatus Acidulodesulfobacterium acidiphilum</name>
    <dbReference type="NCBI Taxonomy" id="2597224"/>
    <lineage>
        <taxon>Bacteria</taxon>
        <taxon>Deltaproteobacteria</taxon>
        <taxon>Candidatus Acidulodesulfobacterales</taxon>
        <taxon>Candidatus Acidulodesulfobacterium</taxon>
    </lineage>
</organism>
<name>A0A520XDN7_9DELT</name>
<reference evidence="10 11" key="1">
    <citation type="submission" date="2019-01" db="EMBL/GenBank/DDBJ databases">
        <title>Insights into ecological role of a new deltaproteobacterial order Candidatus Sinidesulfobacterales (Sva0485) by metagenomics and metatranscriptomics.</title>
        <authorList>
            <person name="Tan S."/>
            <person name="Liu J."/>
            <person name="Fang Y."/>
            <person name="Hedlund B."/>
            <person name="Lian Z.-H."/>
            <person name="Huang L.-Y."/>
            <person name="Li J.-T."/>
            <person name="Huang L.-N."/>
            <person name="Li W.-J."/>
            <person name="Jiang H.-C."/>
            <person name="Dong H.-L."/>
            <person name="Shu W.-S."/>
        </authorList>
    </citation>
    <scope>NUCLEOTIDE SEQUENCE [LARGE SCALE GENOMIC DNA]</scope>
    <source>
        <strain evidence="10">AP4</strain>
    </source>
</reference>
<dbReference type="SFLD" id="SFLDG01389">
    <property type="entry name" value="menaquinone_synthsis_involved"/>
    <property type="match status" value="2"/>
</dbReference>
<evidence type="ECO:0000256" key="6">
    <source>
        <dbReference type="ARBA" id="ARBA00023014"/>
    </source>
</evidence>
<evidence type="ECO:0000256" key="2">
    <source>
        <dbReference type="ARBA" id="ARBA00022679"/>
    </source>
</evidence>
<evidence type="ECO:0000256" key="4">
    <source>
        <dbReference type="ARBA" id="ARBA00022723"/>
    </source>
</evidence>
<feature type="binding site" evidence="8">
    <location>
        <position position="159"/>
    </location>
    <ligand>
        <name>(3R)-3-methyl-D-ornithine</name>
        <dbReference type="ChEBI" id="CHEBI:64642"/>
    </ligand>
</feature>
<keyword evidence="2" id="KW-0808">Transferase</keyword>
<dbReference type="SUPFAM" id="SSF102114">
    <property type="entry name" value="Radical SAM enzymes"/>
    <property type="match status" value="1"/>
</dbReference>
<gene>
    <name evidence="10" type="primary">cofH</name>
    <name evidence="10" type="ORF">EVJ48_05025</name>
</gene>
<keyword evidence="3 7" id="KW-0949">S-adenosyl-L-methionine</keyword>
<dbReference type="Pfam" id="PF04055">
    <property type="entry name" value="Radical_SAM"/>
    <property type="match status" value="1"/>
</dbReference>
<dbReference type="SFLD" id="SFLDG01064">
    <property type="entry name" value="F420__menaquinone_cofactor_bio"/>
    <property type="match status" value="2"/>
</dbReference>
<dbReference type="CDD" id="cd01335">
    <property type="entry name" value="Radical_SAM"/>
    <property type="match status" value="1"/>
</dbReference>
<dbReference type="SFLD" id="SFLDS00029">
    <property type="entry name" value="Radical_SAM"/>
    <property type="match status" value="2"/>
</dbReference>
<comment type="cofactor">
    <cofactor evidence="7">
        <name>[4Fe-4S] cluster</name>
        <dbReference type="ChEBI" id="CHEBI:49883"/>
    </cofactor>
    <text evidence="7">Binds 1 [4Fe-4S] cluster. The cluster is coordinated with 3 cysteines and an exchangeable S-adenosyl-L-methionine.</text>
</comment>
<evidence type="ECO:0000256" key="8">
    <source>
        <dbReference type="PIRSR" id="PIRSR004762-2"/>
    </source>
</evidence>
<sequence>MLNLSNNKNSKTHKIEPDYILQKALSGKRLDSDDLLILLEEQEEKAIEEIIFTADTLNKKINSDKVSYVVNRNINFTNICGLNCKFCGYKRTKNSKDAFLLDYDKIIEKISEGVKSISINEICVTGGINPELKLNPDYYFDLIKTVRNNFPKLHIHAFSPQEIYELSETTGMTYARVIEKLVDCGVNSMPGTAAEILAEETRKKICPQKINTAEWMKIIKTAHLLGVKTSATVLFGHIESSGDLAYHLSIIRRLQDETGGFTEFIALPFISPKTSLGKSINGKKIIGEKRVFKFYAILRLFLDNFKNIQTSWPKIGVSAALKSLDCGINDFGGTLMEENITKSAGGKFGEFLEEKEIINLIKHAGKTPVRRDTVYNYIYEKNNNKIL</sequence>
<dbReference type="PROSITE" id="PS51918">
    <property type="entry name" value="RADICAL_SAM"/>
    <property type="match status" value="1"/>
</dbReference>
<feature type="binding site" evidence="7">
    <location>
        <position position="87"/>
    </location>
    <ligand>
        <name>[4Fe-4S] cluster</name>
        <dbReference type="ChEBI" id="CHEBI:49883"/>
        <note>4Fe-4S-S-AdoMet</note>
    </ligand>
</feature>
<dbReference type="GO" id="GO:0046872">
    <property type="term" value="F:metal ion binding"/>
    <property type="evidence" value="ECO:0007669"/>
    <property type="project" value="UniProtKB-KW"/>
</dbReference>
<dbReference type="PIRSF" id="PIRSF004762">
    <property type="entry name" value="CHP00423"/>
    <property type="match status" value="1"/>
</dbReference>
<accession>A0A520XDN7</accession>
<keyword evidence="4" id="KW-0479">Metal-binding</keyword>
<feature type="binding site" evidence="8">
    <location>
        <position position="311"/>
    </location>
    <ligand>
        <name>(3R)-3-methyl-D-ornithine</name>
        <dbReference type="ChEBI" id="CHEBI:64642"/>
    </ligand>
</feature>
<evidence type="ECO:0000256" key="5">
    <source>
        <dbReference type="ARBA" id="ARBA00023004"/>
    </source>
</evidence>
<feature type="binding site" evidence="7">
    <location>
        <position position="84"/>
    </location>
    <ligand>
        <name>[4Fe-4S] cluster</name>
        <dbReference type="ChEBI" id="CHEBI:49883"/>
        <note>4Fe-4S-S-AdoMet</note>
    </ligand>
</feature>
<feature type="domain" description="Radical SAM core" evidence="9">
    <location>
        <begin position="66"/>
        <end position="296"/>
    </location>
</feature>
<evidence type="ECO:0000256" key="7">
    <source>
        <dbReference type="PIRSR" id="PIRSR004762-1"/>
    </source>
</evidence>
<dbReference type="NCBIfam" id="TIGR03551">
    <property type="entry name" value="F420_cofH"/>
    <property type="match status" value="1"/>
</dbReference>
<keyword evidence="6 7" id="KW-0411">Iron-sulfur</keyword>
<dbReference type="Gene3D" id="3.20.20.70">
    <property type="entry name" value="Aldolase class I"/>
    <property type="match status" value="1"/>
</dbReference>
<evidence type="ECO:0000259" key="9">
    <source>
        <dbReference type="PROSITE" id="PS51918"/>
    </source>
</evidence>
<dbReference type="InterPro" id="IPR034405">
    <property type="entry name" value="F420"/>
</dbReference>
<comment type="caution">
    <text evidence="10">The sequence shown here is derived from an EMBL/GenBank/DDBJ whole genome shotgun (WGS) entry which is preliminary data.</text>
</comment>
<dbReference type="InterPro" id="IPR058240">
    <property type="entry name" value="rSAM_sf"/>
</dbReference>
<dbReference type="InterPro" id="IPR007197">
    <property type="entry name" value="rSAM"/>
</dbReference>
<dbReference type="InterPro" id="IPR013785">
    <property type="entry name" value="Aldolase_TIM"/>
</dbReference>
<dbReference type="InterPro" id="IPR019940">
    <property type="entry name" value="CofH_family"/>
</dbReference>
<dbReference type="GO" id="GO:0016765">
    <property type="term" value="F:transferase activity, transferring alkyl or aryl (other than methyl) groups"/>
    <property type="evidence" value="ECO:0007669"/>
    <property type="project" value="InterPro"/>
</dbReference>
<dbReference type="PANTHER" id="PTHR43076">
    <property type="entry name" value="FO SYNTHASE (COFH)"/>
    <property type="match status" value="1"/>
</dbReference>
<dbReference type="Pfam" id="PF19288">
    <property type="entry name" value="CofH_C"/>
    <property type="match status" value="1"/>
</dbReference>
<evidence type="ECO:0000313" key="10">
    <source>
        <dbReference type="EMBL" id="RZV39291.1"/>
    </source>
</evidence>
<dbReference type="GO" id="GO:0051539">
    <property type="term" value="F:4 iron, 4 sulfur cluster binding"/>
    <property type="evidence" value="ECO:0007669"/>
    <property type="project" value="UniProtKB-KW"/>
</dbReference>
<evidence type="ECO:0000256" key="3">
    <source>
        <dbReference type="ARBA" id="ARBA00022691"/>
    </source>
</evidence>
<dbReference type="EMBL" id="SHMQ01000011">
    <property type="protein sequence ID" value="RZV39291.1"/>
    <property type="molecule type" value="Genomic_DNA"/>
</dbReference>
<dbReference type="AlphaFoldDB" id="A0A520XDN7"/>
<keyword evidence="5 7" id="KW-0408">Iron</keyword>
<keyword evidence="1 7" id="KW-0004">4Fe-4S</keyword>
<proteinExistence type="predicted"/>
<feature type="binding site" evidence="8">
    <location>
        <position position="195"/>
    </location>
    <ligand>
        <name>S-adenosyl-L-methionine</name>
        <dbReference type="ChEBI" id="CHEBI:59789"/>
    </ligand>
</feature>
<protein>
    <submittedName>
        <fullName evidence="10">7,8-didemethyl-8-hydroxy-5-deazariboflavin synthase subunit CofH</fullName>
    </submittedName>
</protein>